<dbReference type="SUPFAM" id="SSF51445">
    <property type="entry name" value="(Trans)glycosidases"/>
    <property type="match status" value="1"/>
</dbReference>
<dbReference type="Proteomes" id="UP000772618">
    <property type="component" value="Unassembled WGS sequence"/>
</dbReference>
<sequence length="512" mass="59983">MTNRFFFSLVFIFTSNLLCAQLHPKRELRAAWIASVVNVDWPSQKGLNSYQQQQEYVKLLDILKEAGMNAVIVQVRPTADAFYPSSYEPWSEYLSGIQGRSPSPYYNPLAFMIEQARKRGLEFHAWFNPYRVSMSDKYQFDANHPAYKHPEWFLKYGGKWYYDPGNKEAQEFVLQSIMETVKHYDLDAVHFDDYFYPYRIANEEFPDSCAYYTHGVVNNESRDDWRRENVNYFVKELSTRIKVEKPHVKFGISPFGVWRNKNKDVDGSDTQAGQTNYDDLYADVLKWLKEGWIDYVAPQLYWNIGFKVADYTVLLDWWSRHTYGKHLYIGQGAYRIGGKGWENPDELNNQIRLNRSNTDVNGSMFFSAKVFLQNKNGIRDRLKEMYPHQALIPVMGWIDSIPPAKPVLENISGSQGHGLLLTWRDSVLTDATYYIVYRFNKSDTLNLNDPSKIQAIVFRNFYEIQSWSDNKTQKRKQYTYVVTAVDRLHNESTNNTSVSIKTRGKRGSIKRR</sequence>
<accession>A0ABS5VWA8</accession>
<dbReference type="PANTHER" id="PTHR43405:SF1">
    <property type="entry name" value="GLYCOSYL HYDROLASE DIGH"/>
    <property type="match status" value="1"/>
</dbReference>
<gene>
    <name evidence="3" type="ORF">KK060_20670</name>
</gene>
<dbReference type="InterPro" id="IPR003790">
    <property type="entry name" value="GHL10"/>
</dbReference>
<keyword evidence="4" id="KW-1185">Reference proteome</keyword>
<dbReference type="EMBL" id="JAHESD010000065">
    <property type="protein sequence ID" value="MBT1705717.1"/>
    <property type="molecule type" value="Genomic_DNA"/>
</dbReference>
<dbReference type="PANTHER" id="PTHR43405">
    <property type="entry name" value="GLYCOSYL HYDROLASE DIGH"/>
    <property type="match status" value="1"/>
</dbReference>
<dbReference type="InterPro" id="IPR013783">
    <property type="entry name" value="Ig-like_fold"/>
</dbReference>
<evidence type="ECO:0000313" key="4">
    <source>
        <dbReference type="Proteomes" id="UP000772618"/>
    </source>
</evidence>
<dbReference type="InterPro" id="IPR017853">
    <property type="entry name" value="GH"/>
</dbReference>
<protein>
    <submittedName>
        <fullName evidence="3">Family 10 glycosylhydrolase</fullName>
    </submittedName>
</protein>
<dbReference type="InterPro" id="IPR052177">
    <property type="entry name" value="Divisome_Glycosyl_Hydrolase"/>
</dbReference>
<reference evidence="3 4" key="1">
    <citation type="submission" date="2021-05" db="EMBL/GenBank/DDBJ databases">
        <title>A Polyphasic approach of four new species of the genus Ohtaekwangia: Ohtaekwangia histidinii sp. nov., Ohtaekwangia cretensis sp. nov., Ohtaekwangia indiensis sp. nov., Ohtaekwangia reichenbachii sp. nov. from diverse environment.</title>
        <authorList>
            <person name="Octaviana S."/>
        </authorList>
    </citation>
    <scope>NUCLEOTIDE SEQUENCE [LARGE SCALE GENOMIC DNA]</scope>
    <source>
        <strain evidence="3 4">PWU20</strain>
    </source>
</reference>
<organism evidence="3 4">
    <name type="scientific">Chryseosolibacter indicus</name>
    <dbReference type="NCBI Taxonomy" id="2782351"/>
    <lineage>
        <taxon>Bacteria</taxon>
        <taxon>Pseudomonadati</taxon>
        <taxon>Bacteroidota</taxon>
        <taxon>Cytophagia</taxon>
        <taxon>Cytophagales</taxon>
        <taxon>Chryseotaleaceae</taxon>
        <taxon>Chryseosolibacter</taxon>
    </lineage>
</organism>
<keyword evidence="1" id="KW-0732">Signal</keyword>
<evidence type="ECO:0000313" key="3">
    <source>
        <dbReference type="EMBL" id="MBT1705717.1"/>
    </source>
</evidence>
<proteinExistence type="predicted"/>
<name>A0ABS5VWA8_9BACT</name>
<dbReference type="Pfam" id="PF02638">
    <property type="entry name" value="GHL10"/>
    <property type="match status" value="1"/>
</dbReference>
<evidence type="ECO:0000259" key="2">
    <source>
        <dbReference type="Pfam" id="PF02638"/>
    </source>
</evidence>
<evidence type="ECO:0000256" key="1">
    <source>
        <dbReference type="ARBA" id="ARBA00022729"/>
    </source>
</evidence>
<dbReference type="Gene3D" id="3.20.20.80">
    <property type="entry name" value="Glycosidases"/>
    <property type="match status" value="1"/>
</dbReference>
<dbReference type="RefSeq" id="WP_254155762.1">
    <property type="nucleotide sequence ID" value="NZ_JAHESD010000065.1"/>
</dbReference>
<dbReference type="Gene3D" id="2.60.40.10">
    <property type="entry name" value="Immunoglobulins"/>
    <property type="match status" value="1"/>
</dbReference>
<feature type="domain" description="Glycosyl hydrolase-like 10" evidence="2">
    <location>
        <begin position="27"/>
        <end position="337"/>
    </location>
</feature>
<comment type="caution">
    <text evidence="3">The sequence shown here is derived from an EMBL/GenBank/DDBJ whole genome shotgun (WGS) entry which is preliminary data.</text>
</comment>